<feature type="transmembrane region" description="Helical" evidence="1">
    <location>
        <begin position="583"/>
        <end position="606"/>
    </location>
</feature>
<dbReference type="Proteomes" id="UP001432099">
    <property type="component" value="Chromosome"/>
</dbReference>
<feature type="transmembrane region" description="Helical" evidence="1">
    <location>
        <begin position="612"/>
        <end position="631"/>
    </location>
</feature>
<organism evidence="2 3">
    <name type="scientific">Turicibacter faecis</name>
    <dbReference type="NCBI Taxonomy" id="2963365"/>
    <lineage>
        <taxon>Bacteria</taxon>
        <taxon>Bacillati</taxon>
        <taxon>Bacillota</taxon>
        <taxon>Erysipelotrichia</taxon>
        <taxon>Erysipelotrichales</taxon>
        <taxon>Turicibacteraceae</taxon>
        <taxon>Turicibacter</taxon>
    </lineage>
</organism>
<keyword evidence="1" id="KW-0812">Transmembrane</keyword>
<feature type="transmembrane region" description="Helical" evidence="1">
    <location>
        <begin position="244"/>
        <end position="262"/>
    </location>
</feature>
<feature type="transmembrane region" description="Helical" evidence="1">
    <location>
        <begin position="167"/>
        <end position="190"/>
    </location>
</feature>
<proteinExistence type="predicted"/>
<dbReference type="RefSeq" id="WP_262953722.1">
    <property type="nucleotide sequence ID" value="NZ_AP028127.1"/>
</dbReference>
<sequence length="650" mass="75658">MKWVKYLIGILLIAMSLIFTGELFIFHLDQFQESYYQATFVFEETTSEASEIISDFLEAAEHYDVDFFFVDGEITSDIKKEIKIYGTEGALKSLENRQIKTQEYDSLFVGKTEVMLRPITEFFDIKKMKSCYFIGEDVETLRAFKTQLVDKYSGGMPKLYSSDQQTVANLVLVWGGSFAIILLMSSYEMLISKKERMVRYMLGEDIRQLVWRNILADTFVFSGSYALGSLLLSKVSNVTFMSTLSFWMLAVFLILNGVLWLFSLRYQLKKDLAKDVNGQGLLFVSYGIKAMTFVLTLLLITLNLIVFVEGYDYYQQRDFFKAHEDYAYYQINYRLEDDLTGERTSEIIQKFHQTFENRSLMYADLSDEEHTVRLINEQTKHELLKQNSPIADVLSQCTEEKVYILTPSSIKQEASFKAYLQMVLRMYLGEAFTDLSLIEFIPYEEEVRLLGISDPMYTYRSHYSKNPVIILNQTTIQHDPTGNAIYYAYDVMYDISDEEFSEFIKDYGIQNQILKKTNVYELYQYNWAMAKRCMKLTALLSIFMIALECVMILFVLRLEYSFKAMEMVLKKTLGYSLFEREKVLVGLTLLLSLISCLLAMVIGQFLLIEIDVYFIGLSLFLTVIELIYIGYKTKQLEKLKMASILKGERI</sequence>
<evidence type="ECO:0000256" key="1">
    <source>
        <dbReference type="SAM" id="Phobius"/>
    </source>
</evidence>
<keyword evidence="3" id="KW-1185">Reference proteome</keyword>
<feature type="transmembrane region" description="Helical" evidence="1">
    <location>
        <begin position="210"/>
        <end position="232"/>
    </location>
</feature>
<feature type="transmembrane region" description="Helical" evidence="1">
    <location>
        <begin position="538"/>
        <end position="562"/>
    </location>
</feature>
<keyword evidence="1" id="KW-1133">Transmembrane helix</keyword>
<evidence type="ECO:0008006" key="4">
    <source>
        <dbReference type="Google" id="ProtNLM"/>
    </source>
</evidence>
<evidence type="ECO:0000313" key="2">
    <source>
        <dbReference type="EMBL" id="BEH91181.1"/>
    </source>
</evidence>
<feature type="transmembrane region" description="Helical" evidence="1">
    <location>
        <begin position="283"/>
        <end position="308"/>
    </location>
</feature>
<gene>
    <name evidence="2" type="ORF">T23_12830</name>
</gene>
<protein>
    <recommendedName>
        <fullName evidence="4">DUF1430 domain-containing protein</fullName>
    </recommendedName>
</protein>
<accession>A0ABM8IMW9</accession>
<evidence type="ECO:0000313" key="3">
    <source>
        <dbReference type="Proteomes" id="UP001432099"/>
    </source>
</evidence>
<dbReference type="EMBL" id="AP028127">
    <property type="protein sequence ID" value="BEH91181.1"/>
    <property type="molecule type" value="Genomic_DNA"/>
</dbReference>
<name>A0ABM8IMW9_9FIRM</name>
<reference evidence="2" key="1">
    <citation type="journal article" date="2024" name="Int. J. Syst. Evol. Microbiol.">
        <title>Turicibacter faecis sp. nov., isolated from faeces of heart failure mouse model.</title>
        <authorList>
            <person name="Imamura Y."/>
            <person name="Motooka D."/>
            <person name="Nakajima Y."/>
            <person name="Ito S."/>
            <person name="Kitakaze M."/>
            <person name="Iida T."/>
            <person name="Nakamura S."/>
        </authorList>
    </citation>
    <scope>NUCLEOTIDE SEQUENCE</scope>
    <source>
        <strain evidence="2">TC023</strain>
    </source>
</reference>
<feature type="transmembrane region" description="Helical" evidence="1">
    <location>
        <begin position="7"/>
        <end position="26"/>
    </location>
</feature>
<keyword evidence="1" id="KW-0472">Membrane</keyword>